<comment type="caution">
    <text evidence="1">The sequence shown here is derived from an EMBL/GenBank/DDBJ whole genome shotgun (WGS) entry which is preliminary data.</text>
</comment>
<organism evidence="1 2">
    <name type="scientific">Nonomuraea typhae</name>
    <dbReference type="NCBI Taxonomy" id="2603600"/>
    <lineage>
        <taxon>Bacteria</taxon>
        <taxon>Bacillati</taxon>
        <taxon>Actinomycetota</taxon>
        <taxon>Actinomycetes</taxon>
        <taxon>Streptosporangiales</taxon>
        <taxon>Streptosporangiaceae</taxon>
        <taxon>Nonomuraea</taxon>
    </lineage>
</organism>
<protein>
    <recommendedName>
        <fullName evidence="3">XRE family transcriptional regulator</fullName>
    </recommendedName>
</protein>
<keyword evidence="2" id="KW-1185">Reference proteome</keyword>
<dbReference type="RefSeq" id="WP_397077714.1">
    <property type="nucleotide sequence ID" value="NZ_JBITGY010000001.1"/>
</dbReference>
<dbReference type="Gene3D" id="1.10.260.40">
    <property type="entry name" value="lambda repressor-like DNA-binding domains"/>
    <property type="match status" value="1"/>
</dbReference>
<dbReference type="InterPro" id="IPR010982">
    <property type="entry name" value="Lambda_DNA-bd_dom_sf"/>
</dbReference>
<gene>
    <name evidence="1" type="ORF">ACIBG2_00950</name>
</gene>
<evidence type="ECO:0000313" key="2">
    <source>
        <dbReference type="Proteomes" id="UP001612741"/>
    </source>
</evidence>
<dbReference type="EMBL" id="JBITGY010000001">
    <property type="protein sequence ID" value="MFI6495918.1"/>
    <property type="molecule type" value="Genomic_DNA"/>
</dbReference>
<name>A0ABW7YKS9_9ACTN</name>
<accession>A0ABW7YKS9</accession>
<dbReference type="Proteomes" id="UP001612741">
    <property type="component" value="Unassembled WGS sequence"/>
</dbReference>
<proteinExistence type="predicted"/>
<dbReference type="SUPFAM" id="SSF47413">
    <property type="entry name" value="lambda repressor-like DNA-binding domains"/>
    <property type="match status" value="1"/>
</dbReference>
<sequence>MKQVHIDGNKLQKIRYARELSARTVADLIESSPQYLMNLEEGKRPRTSTTYLARLGMVYSDSVVAEVIEDPEQRAYFLAKAASRRQVLTNH</sequence>
<evidence type="ECO:0000313" key="1">
    <source>
        <dbReference type="EMBL" id="MFI6495918.1"/>
    </source>
</evidence>
<reference evidence="1 2" key="1">
    <citation type="submission" date="2024-10" db="EMBL/GenBank/DDBJ databases">
        <title>The Natural Products Discovery Center: Release of the First 8490 Sequenced Strains for Exploring Actinobacteria Biosynthetic Diversity.</title>
        <authorList>
            <person name="Kalkreuter E."/>
            <person name="Kautsar S.A."/>
            <person name="Yang D."/>
            <person name="Bader C.D."/>
            <person name="Teijaro C.N."/>
            <person name="Fluegel L."/>
            <person name="Davis C.M."/>
            <person name="Simpson J.R."/>
            <person name="Lauterbach L."/>
            <person name="Steele A.D."/>
            <person name="Gui C."/>
            <person name="Meng S."/>
            <person name="Li G."/>
            <person name="Viehrig K."/>
            <person name="Ye F."/>
            <person name="Su P."/>
            <person name="Kiefer A.F."/>
            <person name="Nichols A."/>
            <person name="Cepeda A.J."/>
            <person name="Yan W."/>
            <person name="Fan B."/>
            <person name="Jiang Y."/>
            <person name="Adhikari A."/>
            <person name="Zheng C.-J."/>
            <person name="Schuster L."/>
            <person name="Cowan T.M."/>
            <person name="Smanski M.J."/>
            <person name="Chevrette M.G."/>
            <person name="De Carvalho L.P.S."/>
            <person name="Shen B."/>
        </authorList>
    </citation>
    <scope>NUCLEOTIDE SEQUENCE [LARGE SCALE GENOMIC DNA]</scope>
    <source>
        <strain evidence="1 2">NPDC050545</strain>
    </source>
</reference>
<evidence type="ECO:0008006" key="3">
    <source>
        <dbReference type="Google" id="ProtNLM"/>
    </source>
</evidence>